<evidence type="ECO:0000313" key="2">
    <source>
        <dbReference type="Proteomes" id="UP000326759"/>
    </source>
</evidence>
<keyword evidence="2" id="KW-1185">Reference proteome</keyword>
<protein>
    <submittedName>
        <fullName evidence="1">Uncharacterized protein</fullName>
    </submittedName>
</protein>
<dbReference type="AlphaFoldDB" id="A0A5N5T590"/>
<proteinExistence type="predicted"/>
<organism evidence="1 2">
    <name type="scientific">Armadillidium nasatum</name>
    <dbReference type="NCBI Taxonomy" id="96803"/>
    <lineage>
        <taxon>Eukaryota</taxon>
        <taxon>Metazoa</taxon>
        <taxon>Ecdysozoa</taxon>
        <taxon>Arthropoda</taxon>
        <taxon>Crustacea</taxon>
        <taxon>Multicrustacea</taxon>
        <taxon>Malacostraca</taxon>
        <taxon>Eumalacostraca</taxon>
        <taxon>Peracarida</taxon>
        <taxon>Isopoda</taxon>
        <taxon>Oniscidea</taxon>
        <taxon>Crinocheta</taxon>
        <taxon>Armadillidiidae</taxon>
        <taxon>Armadillidium</taxon>
    </lineage>
</organism>
<dbReference type="OrthoDB" id="412787at2759"/>
<dbReference type="Proteomes" id="UP000326759">
    <property type="component" value="Unassembled WGS sequence"/>
</dbReference>
<sequence>MLLLTALRIKSNHVLYSRPLFSKLVRCMSKLVTENKKVLVLHHEDKGIVSVTLKYVNEDLRINKGFHFNRKSTEKCSHALARISDKINECIIRKNPQQDIKQLLVKVNVISKTDRNNDVESLSCLDCFVNVNNYLKIGNKEYQFEINPPRIISIELPKKVILAGFILYPSQIKGYNFNISDSNFKWYVSRRKFEFVDELNIKTLSNYTQEWKEIGEGFQIFINKEHISRYIKVVAIPGKEELKGPQVQAISSNLVSEISEFCPFEHRHHYTPLVLPKDFEKAF</sequence>
<dbReference type="EMBL" id="SEYY01011571">
    <property type="protein sequence ID" value="KAB7501138.1"/>
    <property type="molecule type" value="Genomic_DNA"/>
</dbReference>
<reference evidence="1 2" key="1">
    <citation type="journal article" date="2019" name="PLoS Biol.">
        <title>Sex chromosomes control vertical transmission of feminizing Wolbachia symbionts in an isopod.</title>
        <authorList>
            <person name="Becking T."/>
            <person name="Chebbi M.A."/>
            <person name="Giraud I."/>
            <person name="Moumen B."/>
            <person name="Laverre T."/>
            <person name="Caubet Y."/>
            <person name="Peccoud J."/>
            <person name="Gilbert C."/>
            <person name="Cordaux R."/>
        </authorList>
    </citation>
    <scope>NUCLEOTIDE SEQUENCE [LARGE SCALE GENOMIC DNA]</scope>
    <source>
        <strain evidence="1">ANa2</strain>
        <tissue evidence="1">Whole body excluding digestive tract and cuticle</tissue>
    </source>
</reference>
<accession>A0A5N5T590</accession>
<evidence type="ECO:0000313" key="1">
    <source>
        <dbReference type="EMBL" id="KAB7501138.1"/>
    </source>
</evidence>
<gene>
    <name evidence="1" type="ORF">Anas_10891</name>
</gene>
<comment type="caution">
    <text evidence="1">The sequence shown here is derived from an EMBL/GenBank/DDBJ whole genome shotgun (WGS) entry which is preliminary data.</text>
</comment>
<name>A0A5N5T590_9CRUS</name>
<feature type="non-terminal residue" evidence="1">
    <location>
        <position position="283"/>
    </location>
</feature>